<feature type="non-terminal residue" evidence="1">
    <location>
        <position position="248"/>
    </location>
</feature>
<dbReference type="EMBL" id="CAJNNV010000062">
    <property type="protein sequence ID" value="CAE8581312.1"/>
    <property type="molecule type" value="Genomic_DNA"/>
</dbReference>
<dbReference type="OrthoDB" id="10562811at2759"/>
<sequence length="248" mass="27394">RVNSDVPWDRKRGLAELAAASAQERGDAELVRRRLPARIDALLPQELTLCFEHDLWENLAVSAAAVASCEARAEAIAIKALRQSGDCAAAALEGLESRLRARGGIASPDAGIAALSAERRAELLLNFSGELAELVASAVPRIAQLALPHKSEGVAREAEKQLRWIRESWEAVLTCKTQITDLYMDNDELSEQRQAELLAEAADLLEECSEPPKICESEVPQVRDFLVEALRSQHLDESLRRRLMQRLE</sequence>
<accession>A0A813CZH1</accession>
<reference evidence="1" key="1">
    <citation type="submission" date="2021-02" db="EMBL/GenBank/DDBJ databases">
        <authorList>
            <person name="Dougan E. K."/>
            <person name="Rhodes N."/>
            <person name="Thang M."/>
            <person name="Chan C."/>
        </authorList>
    </citation>
    <scope>NUCLEOTIDE SEQUENCE</scope>
</reference>
<evidence type="ECO:0000313" key="2">
    <source>
        <dbReference type="Proteomes" id="UP000654075"/>
    </source>
</evidence>
<feature type="non-terminal residue" evidence="1">
    <location>
        <position position="1"/>
    </location>
</feature>
<keyword evidence="2" id="KW-1185">Reference proteome</keyword>
<dbReference type="Proteomes" id="UP000654075">
    <property type="component" value="Unassembled WGS sequence"/>
</dbReference>
<gene>
    <name evidence="1" type="ORF">PGLA1383_LOCUS340</name>
</gene>
<comment type="caution">
    <text evidence="1">The sequence shown here is derived from an EMBL/GenBank/DDBJ whole genome shotgun (WGS) entry which is preliminary data.</text>
</comment>
<dbReference type="AlphaFoldDB" id="A0A813CZH1"/>
<organism evidence="1 2">
    <name type="scientific">Polarella glacialis</name>
    <name type="common">Dinoflagellate</name>
    <dbReference type="NCBI Taxonomy" id="89957"/>
    <lineage>
        <taxon>Eukaryota</taxon>
        <taxon>Sar</taxon>
        <taxon>Alveolata</taxon>
        <taxon>Dinophyceae</taxon>
        <taxon>Suessiales</taxon>
        <taxon>Suessiaceae</taxon>
        <taxon>Polarella</taxon>
    </lineage>
</organism>
<proteinExistence type="predicted"/>
<evidence type="ECO:0000313" key="1">
    <source>
        <dbReference type="EMBL" id="CAE8581312.1"/>
    </source>
</evidence>
<protein>
    <submittedName>
        <fullName evidence="1">Uncharacterized protein</fullName>
    </submittedName>
</protein>
<name>A0A813CZH1_POLGL</name>